<protein>
    <recommendedName>
        <fullName evidence="7">Tetratricopeptide repeat protein</fullName>
    </recommendedName>
</protein>
<evidence type="ECO:0008006" key="7">
    <source>
        <dbReference type="Google" id="ProtNLM"/>
    </source>
</evidence>
<accession>A0ABP7ZXV4</accession>
<dbReference type="Pfam" id="PF14559">
    <property type="entry name" value="TPR_19"/>
    <property type="match status" value="1"/>
</dbReference>
<gene>
    <name evidence="5" type="ORF">GCM10022218_15750</name>
</gene>
<reference evidence="6" key="1">
    <citation type="journal article" date="2019" name="Int. J. Syst. Evol. Microbiol.">
        <title>The Global Catalogue of Microorganisms (GCM) 10K type strain sequencing project: providing services to taxonomists for standard genome sequencing and annotation.</title>
        <authorList>
            <consortium name="The Broad Institute Genomics Platform"/>
            <consortium name="The Broad Institute Genome Sequencing Center for Infectious Disease"/>
            <person name="Wu L."/>
            <person name="Ma J."/>
        </authorList>
    </citation>
    <scope>NUCLEOTIDE SEQUENCE [LARGE SCALE GENOMIC DNA]</scope>
    <source>
        <strain evidence="6">JCM 16722</strain>
    </source>
</reference>
<dbReference type="EMBL" id="BAAAZK010000002">
    <property type="protein sequence ID" value="GAA4173091.1"/>
    <property type="molecule type" value="Genomic_DNA"/>
</dbReference>
<feature type="signal peptide" evidence="4">
    <location>
        <begin position="1"/>
        <end position="32"/>
    </location>
</feature>
<sequence>MKKRNYLDMNLKSLKLGLFTGVFALVALGANAQQKQAEHSNANVRMGQKALLDGDFKNAESYLTKALPQEGKDPDVLYMLGYSQFQNGDYKKSAETFGKVVALSPKNANALYFKAKANNTLAIQANKVSAANKEQLLRVAIEDYSKAIAITPTDSKFYQNRAIANRDLGILIGTAGTPNYNKAMATDAYNNAIKDYEKVLSFDSSKKDIQTEVKKAKVYRDNLK</sequence>
<feature type="repeat" description="TPR" evidence="3">
    <location>
        <begin position="74"/>
        <end position="107"/>
    </location>
</feature>
<dbReference type="InterPro" id="IPR019734">
    <property type="entry name" value="TPR_rpt"/>
</dbReference>
<evidence type="ECO:0000313" key="5">
    <source>
        <dbReference type="EMBL" id="GAA4173091.1"/>
    </source>
</evidence>
<organism evidence="5 6">
    <name type="scientific">Sphingobacterium ginsenosidimutans</name>
    <dbReference type="NCBI Taxonomy" id="687845"/>
    <lineage>
        <taxon>Bacteria</taxon>
        <taxon>Pseudomonadati</taxon>
        <taxon>Bacteroidota</taxon>
        <taxon>Sphingobacteriia</taxon>
        <taxon>Sphingobacteriales</taxon>
        <taxon>Sphingobacteriaceae</taxon>
        <taxon>Sphingobacterium</taxon>
    </lineage>
</organism>
<evidence type="ECO:0000256" key="2">
    <source>
        <dbReference type="ARBA" id="ARBA00022803"/>
    </source>
</evidence>
<comment type="caution">
    <text evidence="5">The sequence shown here is derived from an EMBL/GenBank/DDBJ whole genome shotgun (WGS) entry which is preliminary data.</text>
</comment>
<evidence type="ECO:0000256" key="3">
    <source>
        <dbReference type="PROSITE-ProRule" id="PRU00339"/>
    </source>
</evidence>
<keyword evidence="4" id="KW-0732">Signal</keyword>
<dbReference type="SUPFAM" id="SSF48452">
    <property type="entry name" value="TPR-like"/>
    <property type="match status" value="1"/>
</dbReference>
<evidence type="ECO:0000256" key="1">
    <source>
        <dbReference type="ARBA" id="ARBA00022737"/>
    </source>
</evidence>
<dbReference type="PANTHER" id="PTHR44858">
    <property type="entry name" value="TETRATRICOPEPTIDE REPEAT PROTEIN 6"/>
    <property type="match status" value="1"/>
</dbReference>
<dbReference type="InterPro" id="IPR011990">
    <property type="entry name" value="TPR-like_helical_dom_sf"/>
</dbReference>
<feature type="chain" id="PRO_5046101380" description="Tetratricopeptide repeat protein" evidence="4">
    <location>
        <begin position="33"/>
        <end position="224"/>
    </location>
</feature>
<proteinExistence type="predicted"/>
<name>A0ABP7ZXV4_9SPHI</name>
<keyword evidence="1" id="KW-0677">Repeat</keyword>
<keyword evidence="6" id="KW-1185">Reference proteome</keyword>
<dbReference type="InterPro" id="IPR050498">
    <property type="entry name" value="Ycf3"/>
</dbReference>
<dbReference type="Proteomes" id="UP001500167">
    <property type="component" value="Unassembled WGS sequence"/>
</dbReference>
<evidence type="ECO:0000256" key="4">
    <source>
        <dbReference type="SAM" id="SignalP"/>
    </source>
</evidence>
<evidence type="ECO:0000313" key="6">
    <source>
        <dbReference type="Proteomes" id="UP001500167"/>
    </source>
</evidence>
<dbReference type="PROSITE" id="PS50005">
    <property type="entry name" value="TPR"/>
    <property type="match status" value="1"/>
</dbReference>
<dbReference type="PANTHER" id="PTHR44858:SF1">
    <property type="entry name" value="UDP-N-ACETYLGLUCOSAMINE--PEPTIDE N-ACETYLGLUCOSAMINYLTRANSFERASE SPINDLY-RELATED"/>
    <property type="match status" value="1"/>
</dbReference>
<keyword evidence="2 3" id="KW-0802">TPR repeat</keyword>
<dbReference type="SMART" id="SM00028">
    <property type="entry name" value="TPR"/>
    <property type="match status" value="3"/>
</dbReference>
<dbReference type="Gene3D" id="1.25.40.10">
    <property type="entry name" value="Tetratricopeptide repeat domain"/>
    <property type="match status" value="2"/>
</dbReference>